<gene>
    <name evidence="15" type="ORF">SapgrDRAFT_0340</name>
</gene>
<dbReference type="Gene3D" id="3.90.700.10">
    <property type="entry name" value="Succinate dehydrogenase/fumarate reductase flavoprotein, catalytic domain"/>
    <property type="match status" value="1"/>
</dbReference>
<evidence type="ECO:0000256" key="6">
    <source>
        <dbReference type="ARBA" id="ARBA00022642"/>
    </source>
</evidence>
<sequence length="547" mass="61494">MGASTGRPPNLKIMKKVDILVLGSGVAGLSFAIRMAQKQPQTSIAVLSKTISSESNTSYAQGGVAAVWDDQKDSYQKHIEDTLDAGDGLCDEEIVRIVVEEGPSRVRELIDWGSRFDKEKQEEQYDLGREGGHSENRILHYKDITGREIQRALLAKAKELPNIEVLEHHFAIDLLTQHHLGRWVTRLSPNIECYGCYSLNLKTNRAERILAKVTVMASGGAGQVYKSTTNPTIATGDGMAMTYRAKGRVRNMEFVQFHPTALYNPAGENPVFLVSEAVRGFGGILKDAEGQEFMQKYDPRKSLAPRDIVARAIDQEMKNSGSDCMYLDCRHLDQEAFLAHFPNIYEKCKSIGIDPFEQMIPVLPACHYFCGGIETDAWGQTSIHRLYACGECTSTGLHGANRLASNSLLEGLVFADRIAKDLDQKLEKWDWKEGIPAWEATGSQDPKELVLITQSMKELKEIMSSYVGIVRSNLRLERAFSRLRLLYEETEELYNKSRISPALCELRNLITVAYLVTRSAAIRRESRGLHFTTDYPDRQEYLDDTRL</sequence>
<keyword evidence="8 12" id="KW-0560">Oxidoreductase</keyword>
<evidence type="ECO:0000256" key="2">
    <source>
        <dbReference type="ARBA" id="ARBA00004950"/>
    </source>
</evidence>
<dbReference type="GO" id="GO:0034628">
    <property type="term" value="P:'de novo' NAD+ biosynthetic process from L-aspartate"/>
    <property type="evidence" value="ECO:0007669"/>
    <property type="project" value="TreeGrafter"/>
</dbReference>
<keyword evidence="5 12" id="KW-0285">Flavoprotein</keyword>
<dbReference type="Pfam" id="PF00890">
    <property type="entry name" value="FAD_binding_2"/>
    <property type="match status" value="1"/>
</dbReference>
<keyword evidence="7 12" id="KW-0274">FAD</keyword>
<comment type="cofactor">
    <cofactor evidence="1 12">
        <name>FAD</name>
        <dbReference type="ChEBI" id="CHEBI:57692"/>
    </cofactor>
</comment>
<dbReference type="SUPFAM" id="SSF51905">
    <property type="entry name" value="FAD/NAD(P)-binding domain"/>
    <property type="match status" value="1"/>
</dbReference>
<organism evidence="15 16">
    <name type="scientific">Saprospira grandis DSM 2844</name>
    <dbReference type="NCBI Taxonomy" id="694433"/>
    <lineage>
        <taxon>Bacteria</taxon>
        <taxon>Pseudomonadati</taxon>
        <taxon>Bacteroidota</taxon>
        <taxon>Saprospiria</taxon>
        <taxon>Saprospirales</taxon>
        <taxon>Saprospiraceae</taxon>
        <taxon>Saprospira</taxon>
    </lineage>
</organism>
<evidence type="ECO:0000259" key="14">
    <source>
        <dbReference type="Pfam" id="PF02910"/>
    </source>
</evidence>
<dbReference type="InterPro" id="IPR015939">
    <property type="entry name" value="Fum_Rdtase/Succ_DH_flav-like_C"/>
</dbReference>
<dbReference type="FunFam" id="1.20.58.100:FF:000002">
    <property type="entry name" value="L-aspartate oxidase"/>
    <property type="match status" value="1"/>
</dbReference>
<dbReference type="SUPFAM" id="SSF46977">
    <property type="entry name" value="Succinate dehydrogenase/fumarate reductase flavoprotein C-terminal domain"/>
    <property type="match status" value="1"/>
</dbReference>
<name>J0XT41_9BACT</name>
<dbReference type="Gene3D" id="1.20.58.100">
    <property type="entry name" value="Fumarate reductase/succinate dehydrogenase flavoprotein-like, C-terminal domain"/>
    <property type="match status" value="1"/>
</dbReference>
<dbReference type="Gene3D" id="3.50.50.60">
    <property type="entry name" value="FAD/NAD(P)-binding domain"/>
    <property type="match status" value="1"/>
</dbReference>
<comment type="similarity">
    <text evidence="3 12">Belongs to the FAD-dependent oxidoreductase 2 family. NadB subfamily.</text>
</comment>
<evidence type="ECO:0000256" key="12">
    <source>
        <dbReference type="RuleBase" id="RU362049"/>
    </source>
</evidence>
<dbReference type="PIRSF" id="PIRSF000171">
    <property type="entry name" value="SDHA_APRA_LASPO"/>
    <property type="match status" value="1"/>
</dbReference>
<dbReference type="HOGENOM" id="CLU_014312_3_0_10"/>
<evidence type="ECO:0000256" key="8">
    <source>
        <dbReference type="ARBA" id="ARBA00023002"/>
    </source>
</evidence>
<evidence type="ECO:0000256" key="7">
    <source>
        <dbReference type="ARBA" id="ARBA00022827"/>
    </source>
</evidence>
<dbReference type="GO" id="GO:0008734">
    <property type="term" value="F:L-aspartate oxidase activity"/>
    <property type="evidence" value="ECO:0007669"/>
    <property type="project" value="UniProtKB-UniRule"/>
</dbReference>
<evidence type="ECO:0000256" key="11">
    <source>
        <dbReference type="PIRSR" id="PIRSR000171-1"/>
    </source>
</evidence>
<dbReference type="InterPro" id="IPR036188">
    <property type="entry name" value="FAD/NAD-bd_sf"/>
</dbReference>
<keyword evidence="6 12" id="KW-0662">Pyridine nucleotide biosynthesis</keyword>
<comment type="catalytic activity">
    <reaction evidence="9">
        <text>L-aspartate + O2 = iminosuccinate + H2O2</text>
        <dbReference type="Rhea" id="RHEA:25876"/>
        <dbReference type="ChEBI" id="CHEBI:15379"/>
        <dbReference type="ChEBI" id="CHEBI:16240"/>
        <dbReference type="ChEBI" id="CHEBI:29991"/>
        <dbReference type="ChEBI" id="CHEBI:77875"/>
        <dbReference type="EC" id="1.4.3.16"/>
    </reaction>
    <physiologicalReaction direction="left-to-right" evidence="9">
        <dbReference type="Rhea" id="RHEA:25877"/>
    </physiologicalReaction>
</comment>
<evidence type="ECO:0000256" key="3">
    <source>
        <dbReference type="ARBA" id="ARBA00008562"/>
    </source>
</evidence>
<dbReference type="Proteomes" id="UP000005113">
    <property type="component" value="Unassembled WGS sequence"/>
</dbReference>
<dbReference type="PANTHER" id="PTHR42716:SF2">
    <property type="entry name" value="L-ASPARTATE OXIDASE, CHLOROPLASTIC"/>
    <property type="match status" value="1"/>
</dbReference>
<dbReference type="UniPathway" id="UPA00253">
    <property type="reaction ID" value="UER00326"/>
</dbReference>
<dbReference type="InterPro" id="IPR027477">
    <property type="entry name" value="Succ_DH/fumarate_Rdtase_cat_sf"/>
</dbReference>
<dbReference type="InterPro" id="IPR037099">
    <property type="entry name" value="Fum_R/Succ_DH_flav-like_C_sf"/>
</dbReference>
<evidence type="ECO:0000256" key="5">
    <source>
        <dbReference type="ARBA" id="ARBA00022630"/>
    </source>
</evidence>
<feature type="domain" description="Fumarate reductase/succinate dehydrogenase flavoprotein-like C-terminal" evidence="14">
    <location>
        <begin position="457"/>
        <end position="540"/>
    </location>
</feature>
<evidence type="ECO:0000256" key="4">
    <source>
        <dbReference type="ARBA" id="ARBA00012173"/>
    </source>
</evidence>
<protein>
    <recommendedName>
        <fullName evidence="4 10">L-aspartate oxidase</fullName>
        <ecNumber evidence="4 10">1.4.3.16</ecNumber>
    </recommendedName>
</protein>
<accession>J0XT41</accession>
<dbReference type="EC" id="1.4.3.16" evidence="4 10"/>
<reference evidence="16" key="1">
    <citation type="journal article" date="2012" name="Stand. Genomic Sci.">
        <title>Permanent draft genome sequence of the gliding predator Saprospira grandis strain Sa g1 (= HR1).</title>
        <authorList>
            <person name="Mavromatis K."/>
            <person name="Chertkov O."/>
            <person name="Lapidus A."/>
            <person name="Nolan M."/>
            <person name="Lucas S."/>
            <person name="Tice H."/>
            <person name="Del Rio T.G."/>
            <person name="Cheng J.F."/>
            <person name="Han C."/>
            <person name="Tapia R."/>
            <person name="Bruce D."/>
            <person name="Goodwin L.A."/>
            <person name="Pitluck S."/>
            <person name="Huntemann M."/>
            <person name="Liolios K."/>
            <person name="Pagani I."/>
            <person name="Ivanova N."/>
            <person name="Mikhailova N."/>
            <person name="Pati A."/>
            <person name="Chen A."/>
            <person name="Palaniappan K."/>
            <person name="Land M."/>
            <person name="Brambilla E.M."/>
            <person name="Rohde M."/>
            <person name="Spring S."/>
            <person name="Goker M."/>
            <person name="Detter J.C."/>
            <person name="Bristow J."/>
            <person name="Eisen J.A."/>
            <person name="Markowitz V."/>
            <person name="Hugenholtz P."/>
            <person name="Kyrpides N.C."/>
            <person name="Klenk H.P."/>
            <person name="Woyke T."/>
        </authorList>
    </citation>
    <scope>NUCLEOTIDE SEQUENCE [LARGE SCALE GENOMIC DNA]</scope>
    <source>
        <strain evidence="16">DSM 2844</strain>
    </source>
</reference>
<evidence type="ECO:0000256" key="9">
    <source>
        <dbReference type="ARBA" id="ARBA00048305"/>
    </source>
</evidence>
<dbReference type="InterPro" id="IPR003953">
    <property type="entry name" value="FAD-dep_OxRdtase_2_FAD-bd"/>
</dbReference>
<proteinExistence type="inferred from homology"/>
<comment type="subcellular location">
    <subcellularLocation>
        <location evidence="12">Cytoplasm</location>
    </subcellularLocation>
</comment>
<dbReference type="FunFam" id="3.90.700.10:FF:000002">
    <property type="entry name" value="L-aspartate oxidase"/>
    <property type="match status" value="1"/>
</dbReference>
<dbReference type="Pfam" id="PF02910">
    <property type="entry name" value="Succ_DH_flav_C"/>
    <property type="match status" value="1"/>
</dbReference>
<evidence type="ECO:0000256" key="1">
    <source>
        <dbReference type="ARBA" id="ARBA00001974"/>
    </source>
</evidence>
<evidence type="ECO:0000313" key="16">
    <source>
        <dbReference type="Proteomes" id="UP000005113"/>
    </source>
</evidence>
<comment type="pathway">
    <text evidence="2 12">Cofactor biosynthesis; NAD(+) biosynthesis; iminoaspartate from L-aspartate (oxidase route): step 1/1.</text>
</comment>
<comment type="function">
    <text evidence="12">Catalyzes the oxidation of L-aspartate to iminoaspartate.</text>
</comment>
<dbReference type="AlphaFoldDB" id="J0XT41"/>
<feature type="active site" description="Proton acceptor" evidence="11">
    <location>
        <position position="306"/>
    </location>
</feature>
<dbReference type="NCBIfam" id="TIGR00551">
    <property type="entry name" value="nadB"/>
    <property type="match status" value="1"/>
</dbReference>
<evidence type="ECO:0000259" key="13">
    <source>
        <dbReference type="Pfam" id="PF00890"/>
    </source>
</evidence>
<evidence type="ECO:0000256" key="10">
    <source>
        <dbReference type="NCBIfam" id="TIGR00551"/>
    </source>
</evidence>
<dbReference type="EMBL" id="JH719942">
    <property type="protein sequence ID" value="EJF52086.1"/>
    <property type="molecule type" value="Genomic_DNA"/>
</dbReference>
<dbReference type="PRINTS" id="PR00368">
    <property type="entry name" value="FADPNR"/>
</dbReference>
<dbReference type="SUPFAM" id="SSF56425">
    <property type="entry name" value="Succinate dehydrogenase/fumarate reductase flavoprotein, catalytic domain"/>
    <property type="match status" value="1"/>
</dbReference>
<feature type="domain" description="FAD-dependent oxidoreductase 2 FAD-binding" evidence="13">
    <location>
        <begin position="18"/>
        <end position="408"/>
    </location>
</feature>
<dbReference type="GO" id="GO:0005737">
    <property type="term" value="C:cytoplasm"/>
    <property type="evidence" value="ECO:0007669"/>
    <property type="project" value="UniProtKB-SubCell"/>
</dbReference>
<dbReference type="InterPro" id="IPR005288">
    <property type="entry name" value="NadB"/>
</dbReference>
<dbReference type="PANTHER" id="PTHR42716">
    <property type="entry name" value="L-ASPARTATE OXIDASE"/>
    <property type="match status" value="1"/>
</dbReference>
<dbReference type="NCBIfam" id="NF006567">
    <property type="entry name" value="PRK09077.1"/>
    <property type="match status" value="1"/>
</dbReference>
<evidence type="ECO:0000313" key="15">
    <source>
        <dbReference type="EMBL" id="EJF52086.1"/>
    </source>
</evidence>